<proteinExistence type="predicted"/>
<protein>
    <submittedName>
        <fullName evidence="1">F-box/LRR-repeat protein</fullName>
    </submittedName>
</protein>
<evidence type="ECO:0000313" key="1">
    <source>
        <dbReference type="EMBL" id="OMO60716.1"/>
    </source>
</evidence>
<reference evidence="1 2" key="1">
    <citation type="submission" date="2013-09" db="EMBL/GenBank/DDBJ databases">
        <title>Corchorus capsularis genome sequencing.</title>
        <authorList>
            <person name="Alam M."/>
            <person name="Haque M.S."/>
            <person name="Islam M.S."/>
            <person name="Emdad E.M."/>
            <person name="Islam M.M."/>
            <person name="Ahmed B."/>
            <person name="Halim A."/>
            <person name="Hossen Q.M.M."/>
            <person name="Hossain M.Z."/>
            <person name="Ahmed R."/>
            <person name="Khan M.M."/>
            <person name="Islam R."/>
            <person name="Rashid M.M."/>
            <person name="Khan S.A."/>
            <person name="Rahman M.S."/>
            <person name="Alam M."/>
        </authorList>
    </citation>
    <scope>NUCLEOTIDE SEQUENCE [LARGE SCALE GENOMIC DNA]</scope>
    <source>
        <strain evidence="2">cv. CVL-1</strain>
        <tissue evidence="1">Whole seedling</tissue>
    </source>
</reference>
<organism evidence="1 2">
    <name type="scientific">Corchorus capsularis</name>
    <name type="common">Jute</name>
    <dbReference type="NCBI Taxonomy" id="210143"/>
    <lineage>
        <taxon>Eukaryota</taxon>
        <taxon>Viridiplantae</taxon>
        <taxon>Streptophyta</taxon>
        <taxon>Embryophyta</taxon>
        <taxon>Tracheophyta</taxon>
        <taxon>Spermatophyta</taxon>
        <taxon>Magnoliopsida</taxon>
        <taxon>eudicotyledons</taxon>
        <taxon>Gunneridae</taxon>
        <taxon>Pentapetalae</taxon>
        <taxon>rosids</taxon>
        <taxon>malvids</taxon>
        <taxon>Malvales</taxon>
        <taxon>Malvaceae</taxon>
        <taxon>Grewioideae</taxon>
        <taxon>Apeibeae</taxon>
        <taxon>Corchorus</taxon>
    </lineage>
</organism>
<dbReference type="PANTHER" id="PTHR38926:SF5">
    <property type="entry name" value="F-BOX AND LEUCINE-RICH REPEAT PROTEIN 6"/>
    <property type="match status" value="1"/>
</dbReference>
<keyword evidence="2" id="KW-1185">Reference proteome</keyword>
<dbReference type="InterPro" id="IPR032675">
    <property type="entry name" value="LRR_dom_sf"/>
</dbReference>
<dbReference type="STRING" id="210143.A0A1R3GRN8"/>
<dbReference type="SUPFAM" id="SSF52047">
    <property type="entry name" value="RNI-like"/>
    <property type="match status" value="1"/>
</dbReference>
<accession>A0A1R3GRN8</accession>
<dbReference type="Gene3D" id="3.80.10.10">
    <property type="entry name" value="Ribonuclease Inhibitor"/>
    <property type="match status" value="1"/>
</dbReference>
<sequence>MKGNDAYGNPLESWRQSISKIVIPFDLVVSDNSLLFIATRTPGVESLSVLNLDGLTKEGFGFARAMCYWKNITHLAVGYHQWGWNVSIEVIGKSCPQLRTLEFHGNLFVGWRVAPAIAKYLRKLTTLRLQGAAIVKEAVEYIFRECPELEVIHFSDCRAVYGINDGLILDGRI</sequence>
<dbReference type="OrthoDB" id="1929062at2759"/>
<dbReference type="PANTHER" id="PTHR38926">
    <property type="entry name" value="F-BOX DOMAIN CONTAINING PROTEIN, EXPRESSED"/>
    <property type="match status" value="1"/>
</dbReference>
<name>A0A1R3GRN8_COCAP</name>
<evidence type="ECO:0000313" key="2">
    <source>
        <dbReference type="Proteomes" id="UP000188268"/>
    </source>
</evidence>
<dbReference type="EMBL" id="AWWV01013657">
    <property type="protein sequence ID" value="OMO60716.1"/>
    <property type="molecule type" value="Genomic_DNA"/>
</dbReference>
<dbReference type="AlphaFoldDB" id="A0A1R3GRN8"/>
<dbReference type="Gramene" id="OMO60716">
    <property type="protein sequence ID" value="OMO60716"/>
    <property type="gene ID" value="CCACVL1_23924"/>
</dbReference>
<gene>
    <name evidence="1" type="ORF">CCACVL1_23924</name>
</gene>
<comment type="caution">
    <text evidence="1">The sequence shown here is derived from an EMBL/GenBank/DDBJ whole genome shotgun (WGS) entry which is preliminary data.</text>
</comment>
<dbReference type="Proteomes" id="UP000188268">
    <property type="component" value="Unassembled WGS sequence"/>
</dbReference>